<dbReference type="EMBL" id="PUIB01000029">
    <property type="protein sequence ID" value="PQO26788.1"/>
    <property type="molecule type" value="Genomic_DNA"/>
</dbReference>
<comment type="caution">
    <text evidence="2">The sequence shown here is derived from an EMBL/GenBank/DDBJ whole genome shotgun (WGS) entry which is preliminary data.</text>
</comment>
<proteinExistence type="predicted"/>
<dbReference type="Proteomes" id="UP000239388">
    <property type="component" value="Unassembled WGS sequence"/>
</dbReference>
<dbReference type="Proteomes" id="UP000237819">
    <property type="component" value="Unassembled WGS sequence"/>
</dbReference>
<evidence type="ECO:0000313" key="3">
    <source>
        <dbReference type="Proteomes" id="UP000237819"/>
    </source>
</evidence>
<evidence type="ECO:0000313" key="2">
    <source>
        <dbReference type="EMBL" id="PQO41477.1"/>
    </source>
</evidence>
<dbReference type="EMBL" id="PUHZ01000026">
    <property type="protein sequence ID" value="PQO41477.1"/>
    <property type="molecule type" value="Genomic_DNA"/>
</dbReference>
<evidence type="ECO:0000313" key="1">
    <source>
        <dbReference type="EMBL" id="PQO26788.1"/>
    </source>
</evidence>
<protein>
    <submittedName>
        <fullName evidence="2">Uncharacterized protein</fullName>
    </submittedName>
</protein>
<organism evidence="2 3">
    <name type="scientific">Blastopirellula marina</name>
    <dbReference type="NCBI Taxonomy" id="124"/>
    <lineage>
        <taxon>Bacteria</taxon>
        <taxon>Pseudomonadati</taxon>
        <taxon>Planctomycetota</taxon>
        <taxon>Planctomycetia</taxon>
        <taxon>Pirellulales</taxon>
        <taxon>Pirellulaceae</taxon>
        <taxon>Blastopirellula</taxon>
    </lineage>
</organism>
<dbReference type="AlphaFoldDB" id="A0A2S8GAL6"/>
<accession>A0A2S8GAL6</accession>
<sequence length="60" mass="7155">MGERAVLSVARLDRTARIFFALDSLFRQRELRAYRVCLRDRRREFSLYPAMILPAARTRP</sequence>
<name>A0A2S8GAL6_9BACT</name>
<reference evidence="3 4" key="1">
    <citation type="submission" date="2018-02" db="EMBL/GenBank/DDBJ databases">
        <title>Comparative genomes isolates from brazilian mangrove.</title>
        <authorList>
            <person name="Araujo J.E."/>
            <person name="Taketani R.G."/>
            <person name="Silva M.C.P."/>
            <person name="Loureco M.V."/>
            <person name="Andreote F.D."/>
        </authorList>
    </citation>
    <scope>NUCLEOTIDE SEQUENCE [LARGE SCALE GENOMIC DNA]</scope>
    <source>
        <strain evidence="1 4">NAP PRIS-MGV</strain>
        <strain evidence="2 3">Nap-Phe MGV</strain>
    </source>
</reference>
<gene>
    <name evidence="2" type="ORF">C5Y93_30670</name>
    <name evidence="1" type="ORF">C5Y98_28865</name>
</gene>
<evidence type="ECO:0000313" key="4">
    <source>
        <dbReference type="Proteomes" id="UP000239388"/>
    </source>
</evidence>